<keyword evidence="9" id="KW-0812">Transmembrane</keyword>
<evidence type="ECO:0000256" key="4">
    <source>
        <dbReference type="ARBA" id="ARBA00022679"/>
    </source>
</evidence>
<evidence type="ECO:0000313" key="11">
    <source>
        <dbReference type="EMBL" id="AYQ74949.1"/>
    </source>
</evidence>
<evidence type="ECO:0000256" key="8">
    <source>
        <dbReference type="ARBA" id="ARBA00023012"/>
    </source>
</evidence>
<dbReference type="CDD" id="cd00075">
    <property type="entry name" value="HATPase"/>
    <property type="match status" value="1"/>
</dbReference>
<reference evidence="11 12" key="1">
    <citation type="submission" date="2018-10" db="EMBL/GenBank/DDBJ databases">
        <title>Genome Sequence of Cohnella sp.</title>
        <authorList>
            <person name="Srinivasan S."/>
            <person name="Kim M.K."/>
        </authorList>
    </citation>
    <scope>NUCLEOTIDE SEQUENCE [LARGE SCALE GENOMIC DNA]</scope>
    <source>
        <strain evidence="11 12">18JY8-7</strain>
    </source>
</reference>
<dbReference type="Gene3D" id="1.10.287.130">
    <property type="match status" value="1"/>
</dbReference>
<evidence type="ECO:0000256" key="6">
    <source>
        <dbReference type="ARBA" id="ARBA00022777"/>
    </source>
</evidence>
<dbReference type="Pfam" id="PF00512">
    <property type="entry name" value="HisKA"/>
    <property type="match status" value="1"/>
</dbReference>
<evidence type="ECO:0000256" key="1">
    <source>
        <dbReference type="ARBA" id="ARBA00000085"/>
    </source>
</evidence>
<dbReference type="InterPro" id="IPR004358">
    <property type="entry name" value="Sig_transdc_His_kin-like_C"/>
</dbReference>
<dbReference type="SUPFAM" id="SSF55874">
    <property type="entry name" value="ATPase domain of HSP90 chaperone/DNA topoisomerase II/histidine kinase"/>
    <property type="match status" value="1"/>
</dbReference>
<dbReference type="PANTHER" id="PTHR43065">
    <property type="entry name" value="SENSOR HISTIDINE KINASE"/>
    <property type="match status" value="1"/>
</dbReference>
<dbReference type="AlphaFoldDB" id="A0A3G3K5A3"/>
<keyword evidence="5" id="KW-0547">Nucleotide-binding</keyword>
<dbReference type="EMBL" id="CP033433">
    <property type="protein sequence ID" value="AYQ74949.1"/>
    <property type="molecule type" value="Genomic_DNA"/>
</dbReference>
<keyword evidence="7" id="KW-0067">ATP-binding</keyword>
<keyword evidence="8" id="KW-0902">Two-component regulatory system</keyword>
<keyword evidence="3" id="KW-0597">Phosphoprotein</keyword>
<feature type="domain" description="Histidine kinase" evidence="10">
    <location>
        <begin position="86"/>
        <end position="290"/>
    </location>
</feature>
<dbReference type="SMART" id="SM00388">
    <property type="entry name" value="HisKA"/>
    <property type="match status" value="1"/>
</dbReference>
<dbReference type="Proteomes" id="UP000269097">
    <property type="component" value="Chromosome"/>
</dbReference>
<evidence type="ECO:0000256" key="9">
    <source>
        <dbReference type="SAM" id="Phobius"/>
    </source>
</evidence>
<proteinExistence type="predicted"/>
<keyword evidence="6" id="KW-0418">Kinase</keyword>
<dbReference type="Pfam" id="PF02518">
    <property type="entry name" value="HATPase_c"/>
    <property type="match status" value="1"/>
</dbReference>
<dbReference type="SMART" id="SM00387">
    <property type="entry name" value="HATPase_c"/>
    <property type="match status" value="1"/>
</dbReference>
<dbReference type="GO" id="GO:0000155">
    <property type="term" value="F:phosphorelay sensor kinase activity"/>
    <property type="evidence" value="ECO:0007669"/>
    <property type="project" value="InterPro"/>
</dbReference>
<keyword evidence="4" id="KW-0808">Transferase</keyword>
<dbReference type="Gene3D" id="3.30.565.10">
    <property type="entry name" value="Histidine kinase-like ATPase, C-terminal domain"/>
    <property type="match status" value="1"/>
</dbReference>
<dbReference type="PRINTS" id="PR00344">
    <property type="entry name" value="BCTRLSENSOR"/>
</dbReference>
<dbReference type="SUPFAM" id="SSF47384">
    <property type="entry name" value="Homodimeric domain of signal transducing histidine kinase"/>
    <property type="match status" value="1"/>
</dbReference>
<keyword evidence="12" id="KW-1185">Reference proteome</keyword>
<dbReference type="InterPro" id="IPR003594">
    <property type="entry name" value="HATPase_dom"/>
</dbReference>
<comment type="catalytic activity">
    <reaction evidence="1">
        <text>ATP + protein L-histidine = ADP + protein N-phospho-L-histidine.</text>
        <dbReference type="EC" id="2.7.13.3"/>
    </reaction>
</comment>
<feature type="transmembrane region" description="Helical" evidence="9">
    <location>
        <begin position="20"/>
        <end position="40"/>
    </location>
</feature>
<dbReference type="InterPro" id="IPR003661">
    <property type="entry name" value="HisK_dim/P_dom"/>
</dbReference>
<sequence length="290" mass="32070">MWMGLNMEKHPRKLPSVSLIILAGAIVILVDQGVLMALHVNKWVNVWGLVRTSAIVAFFGFLSRKVYVQAIQRSEQLRITGTLAASIAHEIRNPLTSLRGFIQLNKTDPKAAYTDIMLTEIDRINDIVNELLILAKPQKGEYVIRELRPLLQSVFTLINPQAILHDVHLMDGYPGELESLTIVCVESKLKQVFINVIKNSVEAMSDGGEITITVTADEEWVSIVIADNGPGFPLEQLDRIGQPFNSTKEKGTGLGLMICQTIVEDHGGTIHFQNQPVGGAVVTVKLPIHR</sequence>
<organism evidence="11 12">
    <name type="scientific">Cohnella candidum</name>
    <dbReference type="NCBI Taxonomy" id="2674991"/>
    <lineage>
        <taxon>Bacteria</taxon>
        <taxon>Bacillati</taxon>
        <taxon>Bacillota</taxon>
        <taxon>Bacilli</taxon>
        <taxon>Bacillales</taxon>
        <taxon>Paenibacillaceae</taxon>
        <taxon>Cohnella</taxon>
    </lineage>
</organism>
<feature type="transmembrane region" description="Helical" evidence="9">
    <location>
        <begin position="46"/>
        <end position="63"/>
    </location>
</feature>
<gene>
    <name evidence="11" type="ORF">EAV92_21770</name>
</gene>
<keyword evidence="9" id="KW-0472">Membrane</keyword>
<dbReference type="InterPro" id="IPR036097">
    <property type="entry name" value="HisK_dim/P_sf"/>
</dbReference>
<evidence type="ECO:0000256" key="3">
    <source>
        <dbReference type="ARBA" id="ARBA00022553"/>
    </source>
</evidence>
<keyword evidence="9" id="KW-1133">Transmembrane helix</keyword>
<protein>
    <recommendedName>
        <fullName evidence="2">histidine kinase</fullName>
        <ecNumber evidence="2">2.7.13.3</ecNumber>
    </recommendedName>
</protein>
<accession>A0A3G3K5A3</accession>
<dbReference type="InterPro" id="IPR036890">
    <property type="entry name" value="HATPase_C_sf"/>
</dbReference>
<evidence type="ECO:0000256" key="7">
    <source>
        <dbReference type="ARBA" id="ARBA00022840"/>
    </source>
</evidence>
<evidence type="ECO:0000256" key="5">
    <source>
        <dbReference type="ARBA" id="ARBA00022741"/>
    </source>
</evidence>
<dbReference type="PANTHER" id="PTHR43065:SF10">
    <property type="entry name" value="PEROXIDE STRESS-ACTIVATED HISTIDINE KINASE MAK3"/>
    <property type="match status" value="1"/>
</dbReference>
<evidence type="ECO:0000313" key="12">
    <source>
        <dbReference type="Proteomes" id="UP000269097"/>
    </source>
</evidence>
<name>A0A3G3K5A3_9BACL</name>
<dbReference type="PROSITE" id="PS50109">
    <property type="entry name" value="HIS_KIN"/>
    <property type="match status" value="1"/>
</dbReference>
<dbReference type="CDD" id="cd00082">
    <property type="entry name" value="HisKA"/>
    <property type="match status" value="1"/>
</dbReference>
<dbReference type="GO" id="GO:0005524">
    <property type="term" value="F:ATP binding"/>
    <property type="evidence" value="ECO:0007669"/>
    <property type="project" value="UniProtKB-KW"/>
</dbReference>
<evidence type="ECO:0000259" key="10">
    <source>
        <dbReference type="PROSITE" id="PS50109"/>
    </source>
</evidence>
<evidence type="ECO:0000256" key="2">
    <source>
        <dbReference type="ARBA" id="ARBA00012438"/>
    </source>
</evidence>
<dbReference type="InterPro" id="IPR005467">
    <property type="entry name" value="His_kinase_dom"/>
</dbReference>
<dbReference type="EC" id="2.7.13.3" evidence="2"/>
<dbReference type="KEGG" id="coh:EAV92_21770"/>